<dbReference type="EMBL" id="BRXZ01003568">
    <property type="protein sequence ID" value="GMH57415.1"/>
    <property type="molecule type" value="Genomic_DNA"/>
</dbReference>
<feature type="transmembrane region" description="Helical" evidence="7">
    <location>
        <begin position="195"/>
        <end position="217"/>
    </location>
</feature>
<dbReference type="PANTHER" id="PTHR43310">
    <property type="entry name" value="SULFATE TRANSPORTER YBAR-RELATED"/>
    <property type="match status" value="1"/>
</dbReference>
<dbReference type="OrthoDB" id="288203at2759"/>
<evidence type="ECO:0000256" key="5">
    <source>
        <dbReference type="ARBA" id="ARBA00023136"/>
    </source>
</evidence>
<feature type="transmembrane region" description="Helical" evidence="7">
    <location>
        <begin position="334"/>
        <end position="353"/>
    </location>
</feature>
<evidence type="ECO:0000256" key="3">
    <source>
        <dbReference type="ARBA" id="ARBA00022837"/>
    </source>
</evidence>
<evidence type="ECO:0000256" key="4">
    <source>
        <dbReference type="ARBA" id="ARBA00022989"/>
    </source>
</evidence>
<dbReference type="AlphaFoldDB" id="A0A9W6ZWZ2"/>
<comment type="subcellular location">
    <subcellularLocation>
        <location evidence="1">Membrane</location>
        <topology evidence="1">Multi-pass membrane protein</topology>
    </subcellularLocation>
</comment>
<dbReference type="PROSITE" id="PS50222">
    <property type="entry name" value="EF_HAND_2"/>
    <property type="match status" value="2"/>
</dbReference>
<dbReference type="Pfam" id="PF00916">
    <property type="entry name" value="Sulfate_transp"/>
    <property type="match status" value="2"/>
</dbReference>
<feature type="domain" description="STAS" evidence="9">
    <location>
        <begin position="604"/>
        <end position="652"/>
    </location>
</feature>
<dbReference type="Pfam" id="PF13202">
    <property type="entry name" value="EF-hand_5"/>
    <property type="match status" value="2"/>
</dbReference>
<evidence type="ECO:0000313" key="10">
    <source>
        <dbReference type="EMBL" id="GMH57415.1"/>
    </source>
</evidence>
<evidence type="ECO:0008006" key="12">
    <source>
        <dbReference type="Google" id="ProtNLM"/>
    </source>
</evidence>
<gene>
    <name evidence="10" type="ORF">TrRE_jg2222</name>
</gene>
<dbReference type="SUPFAM" id="SSF47473">
    <property type="entry name" value="EF-hand"/>
    <property type="match status" value="1"/>
</dbReference>
<feature type="compositionally biased region" description="Polar residues" evidence="6">
    <location>
        <begin position="1"/>
        <end position="14"/>
    </location>
</feature>
<keyword evidence="5 7" id="KW-0472">Membrane</keyword>
<dbReference type="GO" id="GO:0005509">
    <property type="term" value="F:calcium ion binding"/>
    <property type="evidence" value="ECO:0007669"/>
    <property type="project" value="InterPro"/>
</dbReference>
<feature type="transmembrane region" description="Helical" evidence="7">
    <location>
        <begin position="82"/>
        <end position="105"/>
    </location>
</feature>
<dbReference type="InterPro" id="IPR018247">
    <property type="entry name" value="EF_Hand_1_Ca_BS"/>
</dbReference>
<dbReference type="Proteomes" id="UP001165082">
    <property type="component" value="Unassembled WGS sequence"/>
</dbReference>
<dbReference type="InterPro" id="IPR011547">
    <property type="entry name" value="SLC26A/SulP_dom"/>
</dbReference>
<evidence type="ECO:0000256" key="6">
    <source>
        <dbReference type="SAM" id="MobiDB-lite"/>
    </source>
</evidence>
<feature type="region of interest" description="Disordered" evidence="6">
    <location>
        <begin position="693"/>
        <end position="718"/>
    </location>
</feature>
<evidence type="ECO:0000313" key="11">
    <source>
        <dbReference type="Proteomes" id="UP001165082"/>
    </source>
</evidence>
<keyword evidence="3" id="KW-0106">Calcium</keyword>
<evidence type="ECO:0000256" key="1">
    <source>
        <dbReference type="ARBA" id="ARBA00004141"/>
    </source>
</evidence>
<dbReference type="PROSITE" id="PS00018">
    <property type="entry name" value="EF_HAND_1"/>
    <property type="match status" value="1"/>
</dbReference>
<dbReference type="Gene3D" id="3.30.750.24">
    <property type="entry name" value="STAS domain"/>
    <property type="match status" value="1"/>
</dbReference>
<organism evidence="10 11">
    <name type="scientific">Triparma retinervis</name>
    <dbReference type="NCBI Taxonomy" id="2557542"/>
    <lineage>
        <taxon>Eukaryota</taxon>
        <taxon>Sar</taxon>
        <taxon>Stramenopiles</taxon>
        <taxon>Ochrophyta</taxon>
        <taxon>Bolidophyceae</taxon>
        <taxon>Parmales</taxon>
        <taxon>Triparmaceae</taxon>
        <taxon>Triparma</taxon>
    </lineage>
</organism>
<proteinExistence type="predicted"/>
<keyword evidence="4 7" id="KW-1133">Transmembrane helix</keyword>
<feature type="transmembrane region" description="Helical" evidence="7">
    <location>
        <begin position="494"/>
        <end position="516"/>
    </location>
</feature>
<evidence type="ECO:0000259" key="9">
    <source>
        <dbReference type="PROSITE" id="PS50801"/>
    </source>
</evidence>
<keyword evidence="2 7" id="KW-0812">Transmembrane</keyword>
<dbReference type="SMART" id="SM00054">
    <property type="entry name" value="EFh"/>
    <property type="match status" value="2"/>
</dbReference>
<feature type="region of interest" description="Disordered" evidence="6">
    <location>
        <begin position="1"/>
        <end position="24"/>
    </location>
</feature>
<dbReference type="CDD" id="cd00051">
    <property type="entry name" value="EFh"/>
    <property type="match status" value="1"/>
</dbReference>
<feature type="domain" description="EF-hand" evidence="8">
    <location>
        <begin position="220"/>
        <end position="255"/>
    </location>
</feature>
<feature type="transmembrane region" description="Helical" evidence="7">
    <location>
        <begin position="552"/>
        <end position="583"/>
    </location>
</feature>
<comment type="caution">
    <text evidence="10">The sequence shown here is derived from an EMBL/GenBank/DDBJ whole genome shotgun (WGS) entry which is preliminary data.</text>
</comment>
<accession>A0A9W6ZWZ2</accession>
<evidence type="ECO:0000256" key="2">
    <source>
        <dbReference type="ARBA" id="ARBA00022692"/>
    </source>
</evidence>
<reference evidence="10" key="1">
    <citation type="submission" date="2022-07" db="EMBL/GenBank/DDBJ databases">
        <title>Genome analysis of Parmales, a sister group of diatoms, reveals the evolutionary specialization of diatoms from phago-mixotrophs to photoautotrophs.</title>
        <authorList>
            <person name="Ban H."/>
            <person name="Sato S."/>
            <person name="Yoshikawa S."/>
            <person name="Kazumasa Y."/>
            <person name="Nakamura Y."/>
            <person name="Ichinomiya M."/>
            <person name="Saitoh K."/>
            <person name="Sato N."/>
            <person name="Blanc-Mathieu R."/>
            <person name="Endo H."/>
            <person name="Kuwata A."/>
            <person name="Ogata H."/>
        </authorList>
    </citation>
    <scope>NUCLEOTIDE SEQUENCE</scope>
</reference>
<feature type="transmembrane region" description="Helical" evidence="7">
    <location>
        <begin position="468"/>
        <end position="488"/>
    </location>
</feature>
<dbReference type="InterPro" id="IPR011992">
    <property type="entry name" value="EF-hand-dom_pair"/>
</dbReference>
<dbReference type="PANTHER" id="PTHR43310:SF1">
    <property type="entry name" value="SULFATE TRANSPORTER YBAR-RELATED"/>
    <property type="match status" value="1"/>
</dbReference>
<dbReference type="InterPro" id="IPR002048">
    <property type="entry name" value="EF_hand_dom"/>
</dbReference>
<keyword evidence="11" id="KW-1185">Reference proteome</keyword>
<dbReference type="InterPro" id="IPR002645">
    <property type="entry name" value="STAS_dom"/>
</dbReference>
<feature type="domain" description="EF-hand" evidence="8">
    <location>
        <begin position="260"/>
        <end position="295"/>
    </location>
</feature>
<feature type="transmembrane region" description="Helical" evidence="7">
    <location>
        <begin position="169"/>
        <end position="189"/>
    </location>
</feature>
<dbReference type="GO" id="GO:0016020">
    <property type="term" value="C:membrane"/>
    <property type="evidence" value="ECO:0007669"/>
    <property type="project" value="UniProtKB-SubCell"/>
</dbReference>
<dbReference type="InterPro" id="IPR036513">
    <property type="entry name" value="STAS_dom_sf"/>
</dbReference>
<sequence length="718" mass="78268">MCPPQNGGTATENNVAEPPTGTPSTVATVPSFHKKMGFTDTIFSGTWYIAEGYEYYKGNKTQLKNEILSGLTVAIAQVPESVAFSFVAGVNPLVGLYATFFLGLITAQVGGRPGMVSGAAGAMAVVARIVMQADGGLFDESKLVERGEIATCVGCKSLREQADDKRTEYLFFVMWVVGIMQILLGMFQFGRLVKLIPQTVMTGFVNGLATIIFMAQLESFQELDWRKSFDYFDTDRDGKLTFTETTAVFARDLPTLTGLELKTEMNDIFNQTDTNDDGYISFSEFKYDEDFAIHDGHDEHKMWRTLDQGTLWVMLFYVFGSMCVVHFFPRLTKVVPSSLVSIISCLFLEHVVFRNMGIETPTVKDMATVKGGLPEFKIPDIDLDTESFMICLPTSISLALVGIIESVLTLQLVDEILEDISDSSGRCTQECLAQGVANLMSAMFQSMGGDAMIGQSTINVKSGGVGRLSTTFAAIMFLFFILALSTVIELLPVAALTGVLFMVVIYTFDWSCIGLISGLELKVGRANDEEAIKEAAKVRMLKSGRCRWQDSLLIVMVTVVTVWTNLAIAVIIGVVIASILHAWDTSDHLKVTTSTDASGCTKTYAVTGPFFFASDRAFKNYFTTSADPQNVVIDCTSAILHDYSAIAALNSLGERYASQDPPKSCLVKISGGTSADLVALHGRKLRNVDIEIEGGGNDQEQGNSEELQLLPAGGEERL</sequence>
<dbReference type="Gene3D" id="1.10.238.10">
    <property type="entry name" value="EF-hand"/>
    <property type="match status" value="1"/>
</dbReference>
<name>A0A9W6ZWZ2_9STRA</name>
<dbReference type="InterPro" id="IPR052706">
    <property type="entry name" value="Membrane-Transporter-like"/>
</dbReference>
<dbReference type="PROSITE" id="PS50801">
    <property type="entry name" value="STAS"/>
    <property type="match status" value="1"/>
</dbReference>
<evidence type="ECO:0000256" key="7">
    <source>
        <dbReference type="SAM" id="Phobius"/>
    </source>
</evidence>
<evidence type="ECO:0000259" key="8">
    <source>
        <dbReference type="PROSITE" id="PS50222"/>
    </source>
</evidence>
<protein>
    <recommendedName>
        <fullName evidence="12">Calmodulin</fullName>
    </recommendedName>
</protein>
<feature type="transmembrane region" description="Helical" evidence="7">
    <location>
        <begin position="309"/>
        <end position="328"/>
    </location>
</feature>